<evidence type="ECO:0000256" key="1">
    <source>
        <dbReference type="SAM" id="MobiDB-lite"/>
    </source>
</evidence>
<keyword evidence="3" id="KW-1185">Reference proteome</keyword>
<feature type="compositionally biased region" description="Polar residues" evidence="1">
    <location>
        <begin position="152"/>
        <end position="165"/>
    </location>
</feature>
<dbReference type="EMBL" id="LSRX01001338">
    <property type="protein sequence ID" value="OLP80846.1"/>
    <property type="molecule type" value="Genomic_DNA"/>
</dbReference>
<dbReference type="InterPro" id="IPR013762">
    <property type="entry name" value="Integrase-like_cat_sf"/>
</dbReference>
<dbReference type="Gene3D" id="1.10.443.10">
    <property type="entry name" value="Intergrase catalytic core"/>
    <property type="match status" value="1"/>
</dbReference>
<evidence type="ECO:0000313" key="3">
    <source>
        <dbReference type="Proteomes" id="UP000186817"/>
    </source>
</evidence>
<gene>
    <name evidence="2" type="ORF">AK812_SmicGene38673</name>
</gene>
<dbReference type="GO" id="GO:0003677">
    <property type="term" value="F:DNA binding"/>
    <property type="evidence" value="ECO:0007669"/>
    <property type="project" value="InterPro"/>
</dbReference>
<dbReference type="OrthoDB" id="446918at2759"/>
<sequence length="1255" mass="138150">MMVPDRPDEGAKRGGEVDADVRLAQSSNEQVAQSSSVQVAQSSNEQVAQSLHVQVAQVSGDQVFAFPPEPPPVLGHAGDVFLPDAGDLGGSLSSGSFSRVSAFNMSGFQSAHESAMLEPEFPEDWEDAYVVPSLSSEVDAQGFLKDSFGSVGRSSPDPSWGSHEQGSVEARGGDPAMPFQAKDLTVAQVLELHARLEARPSDVLFIDSVEIDCPAGAEYPLLVFEVSQHKGVNGKCWAGDAIRAFAALFTRGGQCHLQRVTAYSLRGTCLGWGGKFGFDEVKLLPEPSEIKGDGEAPPVVKRWRRAKVEASDQVGLSRETLRAFADHGIDTLSKLAYSCGQPGTPLPQTEFDDFVASLIPAALLGEKGSVKRLLFESQALLLNDLREQVTQPDKWSTKDVPIVERQKRMEAVKASIPGVVVEGPLEPSHGLLNAACRMEREGQLRYIAPEQCGTRMYEIQNVKAQSKVLSLEEGKLAISEEKGLPDVACGSALLLQEALKRRGIALQFAGLDSKMIEDEVSPKRGADGRHAVDDALDRDAKILKGDPSRGIRKLGGHAQTPDKKRICFSRMGSDWLGLSAVDEEFASDLSKCYHSFVQLDGAIDDEEDAARLVAEIIGNKRPALEVVRVVEGFWKWFSRKRKLGASAPKRLASVIPSLPVNLLRAKRSIHEVFEDEVTATPAVALTQLQRAVRVSRTSKSREEMEVLLRERWAMELVVYIKESKLPCADRMEALGDGKQHWLRLFGNRRGKTLRNRARAWAPVREWLQVTYGAPWPKSPEVLLRYLEERQAIKEMGKSVPTSILASLSLLESIGMVAEENRLSSDPMVVETVRSWTMELEADGPPCKPAPLLPLSAVLACEMVVCRPVYEIGLRFTAFVLLLMIWSSLRCDDVQNIDPSSIKLSQVGLRYVLRKTKTSGPGRKVGELHAFVSRIISLSGFDWIAEGVKLLGAETLAWSRDFLCPAFSREWDTPSREYMSAEGLALQLRRLLQHLPTPVRQQGVWKVSRELLFPGQLANFWTGHSARHVLTSIAAALGVGKDRRDYLGRWAYAQHGSQDYVLTSRQVVQGVQNFVCRSIILGHESGGYSEEELFWAIKAHADSLFLEGAEIVKASDLLQWDDVQKTWKLGGAFPSFNVSPERARQAAGDIDAQLPGPYEPFEGKEDGDEAPYFITVSRKGFRRLHLSKKCAVRRENCLETVPVHKLTEGIADAVCKLCRPKIENAEASSTSGSEESAREEAVEQEEPEPLVPSFGT</sequence>
<proteinExistence type="predicted"/>
<organism evidence="2 3">
    <name type="scientific">Symbiodinium microadriaticum</name>
    <name type="common">Dinoflagellate</name>
    <name type="synonym">Zooxanthella microadriatica</name>
    <dbReference type="NCBI Taxonomy" id="2951"/>
    <lineage>
        <taxon>Eukaryota</taxon>
        <taxon>Sar</taxon>
        <taxon>Alveolata</taxon>
        <taxon>Dinophyceae</taxon>
        <taxon>Suessiales</taxon>
        <taxon>Symbiodiniaceae</taxon>
        <taxon>Symbiodinium</taxon>
    </lineage>
</organism>
<feature type="region of interest" description="Disordered" evidence="1">
    <location>
        <begin position="1224"/>
        <end position="1255"/>
    </location>
</feature>
<dbReference type="Proteomes" id="UP000186817">
    <property type="component" value="Unassembled WGS sequence"/>
</dbReference>
<reference evidence="2 3" key="1">
    <citation type="submission" date="2016-02" db="EMBL/GenBank/DDBJ databases">
        <title>Genome analysis of coral dinoflagellate symbionts highlights evolutionary adaptations to a symbiotic lifestyle.</title>
        <authorList>
            <person name="Aranda M."/>
            <person name="Li Y."/>
            <person name="Liew Y.J."/>
            <person name="Baumgarten S."/>
            <person name="Simakov O."/>
            <person name="Wilson M."/>
            <person name="Piel J."/>
            <person name="Ashoor H."/>
            <person name="Bougouffa S."/>
            <person name="Bajic V.B."/>
            <person name="Ryu T."/>
            <person name="Ravasi T."/>
            <person name="Bayer T."/>
            <person name="Micklem G."/>
            <person name="Kim H."/>
            <person name="Bhak J."/>
            <person name="Lajeunesse T.C."/>
            <person name="Voolstra C.R."/>
        </authorList>
    </citation>
    <scope>NUCLEOTIDE SEQUENCE [LARGE SCALE GENOMIC DNA]</scope>
    <source>
        <strain evidence="2 3">CCMP2467</strain>
    </source>
</reference>
<name>A0A1Q9CD56_SYMMI</name>
<dbReference type="GO" id="GO:0006310">
    <property type="term" value="P:DNA recombination"/>
    <property type="evidence" value="ECO:0007669"/>
    <property type="project" value="InterPro"/>
</dbReference>
<evidence type="ECO:0000313" key="2">
    <source>
        <dbReference type="EMBL" id="OLP80846.1"/>
    </source>
</evidence>
<accession>A0A1Q9CD56</accession>
<dbReference type="AlphaFoldDB" id="A0A1Q9CD56"/>
<feature type="compositionally biased region" description="Low complexity" evidence="1">
    <location>
        <begin position="1224"/>
        <end position="1233"/>
    </location>
</feature>
<dbReference type="GO" id="GO:0015074">
    <property type="term" value="P:DNA integration"/>
    <property type="evidence" value="ECO:0007669"/>
    <property type="project" value="InterPro"/>
</dbReference>
<feature type="region of interest" description="Disordered" evidence="1">
    <location>
        <begin position="150"/>
        <end position="172"/>
    </location>
</feature>
<protein>
    <submittedName>
        <fullName evidence="2">Uncharacterized protein</fullName>
    </submittedName>
</protein>
<comment type="caution">
    <text evidence="2">The sequence shown here is derived from an EMBL/GenBank/DDBJ whole genome shotgun (WGS) entry which is preliminary data.</text>
</comment>